<dbReference type="InterPro" id="IPR052104">
    <property type="entry name" value="Mito_Release_Factor_mL62"/>
</dbReference>
<dbReference type="RefSeq" id="XP_008712110.1">
    <property type="nucleotide sequence ID" value="XM_008713888.1"/>
</dbReference>
<dbReference type="AlphaFoldDB" id="W2S9P3"/>
<dbReference type="InterPro" id="IPR000352">
    <property type="entry name" value="Pep_chain_release_fac_I"/>
</dbReference>
<dbReference type="InParanoid" id="W2S9P3"/>
<dbReference type="PANTHER" id="PTHR11075:SF54">
    <property type="entry name" value="LARGE RIBOSOMAL SUBUNIT PROTEIN ML62"/>
    <property type="match status" value="1"/>
</dbReference>
<feature type="compositionally biased region" description="Basic residues" evidence="1">
    <location>
        <begin position="179"/>
        <end position="191"/>
    </location>
</feature>
<accession>W2S9P3</accession>
<dbReference type="GO" id="GO:0070126">
    <property type="term" value="P:mitochondrial translational termination"/>
    <property type="evidence" value="ECO:0007669"/>
    <property type="project" value="TreeGrafter"/>
</dbReference>
<dbReference type="OrthoDB" id="270639at2759"/>
<dbReference type="GO" id="GO:0005762">
    <property type="term" value="C:mitochondrial large ribosomal subunit"/>
    <property type="evidence" value="ECO:0007669"/>
    <property type="project" value="TreeGrafter"/>
</dbReference>
<dbReference type="Proteomes" id="UP000030752">
    <property type="component" value="Unassembled WGS sequence"/>
</dbReference>
<dbReference type="SUPFAM" id="SSF110916">
    <property type="entry name" value="Peptidyl-tRNA hydrolase domain-like"/>
    <property type="match status" value="1"/>
</dbReference>
<dbReference type="VEuPathDB" id="FungiDB:HMPREF1541_09213"/>
<evidence type="ECO:0000259" key="2">
    <source>
        <dbReference type="Pfam" id="PF00472"/>
    </source>
</evidence>
<evidence type="ECO:0000256" key="1">
    <source>
        <dbReference type="SAM" id="MobiDB-lite"/>
    </source>
</evidence>
<dbReference type="HOGENOM" id="CLU_089470_0_1_1"/>
<gene>
    <name evidence="3" type="ORF">HMPREF1541_09213</name>
</gene>
<feature type="domain" description="Prokaryotic-type class I peptide chain release factors" evidence="2">
    <location>
        <begin position="59"/>
        <end position="191"/>
    </location>
</feature>
<keyword evidence="4" id="KW-1185">Reference proteome</keyword>
<dbReference type="EMBL" id="KB822712">
    <property type="protein sequence ID" value="ETN45382.1"/>
    <property type="molecule type" value="Genomic_DNA"/>
</dbReference>
<evidence type="ECO:0000313" key="3">
    <source>
        <dbReference type="EMBL" id="ETN45382.1"/>
    </source>
</evidence>
<dbReference type="GO" id="GO:0004045">
    <property type="term" value="F:peptidyl-tRNA hydrolase activity"/>
    <property type="evidence" value="ECO:0007669"/>
    <property type="project" value="TreeGrafter"/>
</dbReference>
<dbReference type="GO" id="GO:0016150">
    <property type="term" value="F:translation release factor activity, codon nonspecific"/>
    <property type="evidence" value="ECO:0007669"/>
    <property type="project" value="TreeGrafter"/>
</dbReference>
<organism evidence="3 4">
    <name type="scientific">Cyphellophora europaea (strain CBS 101466)</name>
    <name type="common">Phialophora europaea</name>
    <dbReference type="NCBI Taxonomy" id="1220924"/>
    <lineage>
        <taxon>Eukaryota</taxon>
        <taxon>Fungi</taxon>
        <taxon>Dikarya</taxon>
        <taxon>Ascomycota</taxon>
        <taxon>Pezizomycotina</taxon>
        <taxon>Eurotiomycetes</taxon>
        <taxon>Chaetothyriomycetidae</taxon>
        <taxon>Chaetothyriales</taxon>
        <taxon>Cyphellophoraceae</taxon>
        <taxon>Cyphellophora</taxon>
    </lineage>
</organism>
<dbReference type="Pfam" id="PF00472">
    <property type="entry name" value="RF-1"/>
    <property type="match status" value="1"/>
</dbReference>
<dbReference type="Gene3D" id="3.30.160.20">
    <property type="match status" value="1"/>
</dbReference>
<protein>
    <recommendedName>
        <fullName evidence="2">Prokaryotic-type class I peptide chain release factors domain-containing protein</fullName>
    </recommendedName>
</protein>
<sequence length="197" mass="22080">MAFPRRALVAIQRLELLRLDLGVRNLNAYSTSSQGSHLEDLSEARRWYKETFSTDPDSAIPQTLGEISYSRSSGPGGQNVNKINSKAQLRVPVGQLCGHLPVALHPGIRASRYYADKTDSLLFQADESRKATINKDTCYRKLSELVRDVYRAAVPGETSDEQKEKVQKLKKSENEARLKLKKKQSSKKAARSRSSDD</sequence>
<name>W2S9P3_CYPE1</name>
<dbReference type="GeneID" id="19976552"/>
<proteinExistence type="predicted"/>
<dbReference type="FunCoup" id="W2S9P3">
    <property type="interactions" value="246"/>
</dbReference>
<feature type="compositionally biased region" description="Basic and acidic residues" evidence="1">
    <location>
        <begin position="160"/>
        <end position="178"/>
    </location>
</feature>
<reference evidence="3 4" key="1">
    <citation type="submission" date="2013-03" db="EMBL/GenBank/DDBJ databases">
        <title>The Genome Sequence of Phialophora europaea CBS 101466.</title>
        <authorList>
            <consortium name="The Broad Institute Genomics Platform"/>
            <person name="Cuomo C."/>
            <person name="de Hoog S."/>
            <person name="Gorbushina A."/>
            <person name="Walker B."/>
            <person name="Young S.K."/>
            <person name="Zeng Q."/>
            <person name="Gargeya S."/>
            <person name="Fitzgerald M."/>
            <person name="Haas B."/>
            <person name="Abouelleil A."/>
            <person name="Allen A.W."/>
            <person name="Alvarado L."/>
            <person name="Arachchi H.M."/>
            <person name="Berlin A.M."/>
            <person name="Chapman S.B."/>
            <person name="Gainer-Dewar J."/>
            <person name="Goldberg J."/>
            <person name="Griggs A."/>
            <person name="Gujja S."/>
            <person name="Hansen M."/>
            <person name="Howarth C."/>
            <person name="Imamovic A."/>
            <person name="Ireland A."/>
            <person name="Larimer J."/>
            <person name="McCowan C."/>
            <person name="Murphy C."/>
            <person name="Pearson M."/>
            <person name="Poon T.W."/>
            <person name="Priest M."/>
            <person name="Roberts A."/>
            <person name="Saif S."/>
            <person name="Shea T."/>
            <person name="Sisk P."/>
            <person name="Sykes S."/>
            <person name="Wortman J."/>
            <person name="Nusbaum C."/>
            <person name="Birren B."/>
        </authorList>
    </citation>
    <scope>NUCLEOTIDE SEQUENCE [LARGE SCALE GENOMIC DNA]</scope>
    <source>
        <strain evidence="3 4">CBS 101466</strain>
    </source>
</reference>
<feature type="region of interest" description="Disordered" evidence="1">
    <location>
        <begin position="156"/>
        <end position="197"/>
    </location>
</feature>
<dbReference type="PANTHER" id="PTHR11075">
    <property type="entry name" value="PEPTIDE CHAIN RELEASE FACTOR"/>
    <property type="match status" value="1"/>
</dbReference>
<evidence type="ECO:0000313" key="4">
    <source>
        <dbReference type="Proteomes" id="UP000030752"/>
    </source>
</evidence>
<dbReference type="STRING" id="1220924.W2S9P3"/>
<dbReference type="eggNOG" id="KOG3429">
    <property type="taxonomic scope" value="Eukaryota"/>
</dbReference>